<proteinExistence type="predicted"/>
<evidence type="ECO:0000256" key="1">
    <source>
        <dbReference type="SAM" id="MobiDB-lite"/>
    </source>
</evidence>
<accession>R7S7R4</accession>
<dbReference type="OrthoDB" id="2758544at2759"/>
<feature type="region of interest" description="Disordered" evidence="1">
    <location>
        <begin position="174"/>
        <end position="209"/>
    </location>
</feature>
<evidence type="ECO:0000313" key="3">
    <source>
        <dbReference type="EMBL" id="EIW51677.1"/>
    </source>
</evidence>
<organism evidence="3 4">
    <name type="scientific">Trametes versicolor (strain FP-101664)</name>
    <name type="common">White-rot fungus</name>
    <name type="synonym">Coriolus versicolor</name>
    <dbReference type="NCBI Taxonomy" id="717944"/>
    <lineage>
        <taxon>Eukaryota</taxon>
        <taxon>Fungi</taxon>
        <taxon>Dikarya</taxon>
        <taxon>Basidiomycota</taxon>
        <taxon>Agaricomycotina</taxon>
        <taxon>Agaricomycetes</taxon>
        <taxon>Polyporales</taxon>
        <taxon>Polyporaceae</taxon>
        <taxon>Trametes</taxon>
    </lineage>
</organism>
<name>R7S7R4_TRAVS</name>
<sequence>MSSSTAAVVGVTLACTVILTLLALLFFCFGCRRCRRHLHLGAVPSKVPRPFIDLRGLSATSAPLPPPSISHLTNSSEMLSTQAVVAYASSSAHTSPTLPPYDVAPQETVKAQSAFDTLHPPEAVSTRPPSARSIIAPSSLPTPPAALPPGTWHAPPDSHGRALSLLSSLFSQGPQANLSSSDLPTVPRATDSGLRLYDDAMLPPPYTQD</sequence>
<dbReference type="EMBL" id="JH711799">
    <property type="protein sequence ID" value="EIW51677.1"/>
    <property type="molecule type" value="Genomic_DNA"/>
</dbReference>
<protein>
    <submittedName>
        <fullName evidence="3">Uncharacterized protein</fullName>
    </submittedName>
</protein>
<feature type="compositionally biased region" description="Polar residues" evidence="1">
    <location>
        <begin position="174"/>
        <end position="183"/>
    </location>
</feature>
<feature type="transmembrane region" description="Helical" evidence="2">
    <location>
        <begin position="6"/>
        <end position="29"/>
    </location>
</feature>
<dbReference type="GeneID" id="19417394"/>
<keyword evidence="2" id="KW-1133">Transmembrane helix</keyword>
<keyword evidence="4" id="KW-1185">Reference proteome</keyword>
<evidence type="ECO:0000256" key="2">
    <source>
        <dbReference type="SAM" id="Phobius"/>
    </source>
</evidence>
<reference evidence="4" key="1">
    <citation type="journal article" date="2012" name="Science">
        <title>The Paleozoic origin of enzymatic lignin decomposition reconstructed from 31 fungal genomes.</title>
        <authorList>
            <person name="Floudas D."/>
            <person name="Binder M."/>
            <person name="Riley R."/>
            <person name="Barry K."/>
            <person name="Blanchette R.A."/>
            <person name="Henrissat B."/>
            <person name="Martinez A.T."/>
            <person name="Otillar R."/>
            <person name="Spatafora J.W."/>
            <person name="Yadav J.S."/>
            <person name="Aerts A."/>
            <person name="Benoit I."/>
            <person name="Boyd A."/>
            <person name="Carlson A."/>
            <person name="Copeland A."/>
            <person name="Coutinho P.M."/>
            <person name="de Vries R.P."/>
            <person name="Ferreira P."/>
            <person name="Findley K."/>
            <person name="Foster B."/>
            <person name="Gaskell J."/>
            <person name="Glotzer D."/>
            <person name="Gorecki P."/>
            <person name="Heitman J."/>
            <person name="Hesse C."/>
            <person name="Hori C."/>
            <person name="Igarashi K."/>
            <person name="Jurgens J.A."/>
            <person name="Kallen N."/>
            <person name="Kersten P."/>
            <person name="Kohler A."/>
            <person name="Kuees U."/>
            <person name="Kumar T.K.A."/>
            <person name="Kuo A."/>
            <person name="LaButti K."/>
            <person name="Larrondo L.F."/>
            <person name="Lindquist E."/>
            <person name="Ling A."/>
            <person name="Lombard V."/>
            <person name="Lucas S."/>
            <person name="Lundell T."/>
            <person name="Martin R."/>
            <person name="McLaughlin D.J."/>
            <person name="Morgenstern I."/>
            <person name="Morin E."/>
            <person name="Murat C."/>
            <person name="Nagy L.G."/>
            <person name="Nolan M."/>
            <person name="Ohm R.A."/>
            <person name="Patyshakuliyeva A."/>
            <person name="Rokas A."/>
            <person name="Ruiz-Duenas F.J."/>
            <person name="Sabat G."/>
            <person name="Salamov A."/>
            <person name="Samejima M."/>
            <person name="Schmutz J."/>
            <person name="Slot J.C."/>
            <person name="St John F."/>
            <person name="Stenlid J."/>
            <person name="Sun H."/>
            <person name="Sun S."/>
            <person name="Syed K."/>
            <person name="Tsang A."/>
            <person name="Wiebenga A."/>
            <person name="Young D."/>
            <person name="Pisabarro A."/>
            <person name="Eastwood D.C."/>
            <person name="Martin F."/>
            <person name="Cullen D."/>
            <person name="Grigoriev I.V."/>
            <person name="Hibbett D.S."/>
        </authorList>
    </citation>
    <scope>NUCLEOTIDE SEQUENCE [LARGE SCALE GENOMIC DNA]</scope>
    <source>
        <strain evidence="4">FP-101664</strain>
    </source>
</reference>
<evidence type="ECO:0000313" key="4">
    <source>
        <dbReference type="Proteomes" id="UP000054317"/>
    </source>
</evidence>
<dbReference type="KEGG" id="tvs:TRAVEDRAFT_54430"/>
<feature type="region of interest" description="Disordered" evidence="1">
    <location>
        <begin position="116"/>
        <end position="159"/>
    </location>
</feature>
<keyword evidence="2" id="KW-0812">Transmembrane</keyword>
<dbReference type="AlphaFoldDB" id="R7S7R4"/>
<feature type="compositionally biased region" description="Low complexity" evidence="1">
    <location>
        <begin position="127"/>
        <end position="139"/>
    </location>
</feature>
<keyword evidence="2" id="KW-0472">Membrane</keyword>
<dbReference type="Proteomes" id="UP000054317">
    <property type="component" value="Unassembled WGS sequence"/>
</dbReference>
<dbReference type="RefSeq" id="XP_008045542.1">
    <property type="nucleotide sequence ID" value="XM_008047351.1"/>
</dbReference>
<gene>
    <name evidence="3" type="ORF">TRAVEDRAFT_54430</name>
</gene>